<feature type="transmembrane region" description="Helical" evidence="1">
    <location>
        <begin position="46"/>
        <end position="65"/>
    </location>
</feature>
<dbReference type="SMART" id="SM00460">
    <property type="entry name" value="TGc"/>
    <property type="match status" value="1"/>
</dbReference>
<feature type="transmembrane region" description="Helical" evidence="1">
    <location>
        <begin position="528"/>
        <end position="552"/>
    </location>
</feature>
<dbReference type="RefSeq" id="WP_390278729.1">
    <property type="nucleotide sequence ID" value="NZ_JBHRYH010000018.1"/>
</dbReference>
<feature type="transmembrane region" description="Helical" evidence="1">
    <location>
        <begin position="6"/>
        <end position="34"/>
    </location>
</feature>
<feature type="domain" description="Transglutaminase-like" evidence="2">
    <location>
        <begin position="385"/>
        <end position="455"/>
    </location>
</feature>
<organism evidence="3 4">
    <name type="scientific">Vogesella amnigena</name>
    <dbReference type="NCBI Taxonomy" id="1507449"/>
    <lineage>
        <taxon>Bacteria</taxon>
        <taxon>Pseudomonadati</taxon>
        <taxon>Pseudomonadota</taxon>
        <taxon>Betaproteobacteria</taxon>
        <taxon>Neisseriales</taxon>
        <taxon>Chromobacteriaceae</taxon>
        <taxon>Vogesella</taxon>
    </lineage>
</organism>
<keyword evidence="1" id="KW-1133">Transmembrane helix</keyword>
<evidence type="ECO:0000313" key="4">
    <source>
        <dbReference type="Proteomes" id="UP001595636"/>
    </source>
</evidence>
<evidence type="ECO:0000313" key="3">
    <source>
        <dbReference type="EMBL" id="MFC3626241.1"/>
    </source>
</evidence>
<name>A0ABV7TU40_9NEIS</name>
<dbReference type="SUPFAM" id="SSF54001">
    <property type="entry name" value="Cysteine proteinases"/>
    <property type="match status" value="1"/>
</dbReference>
<sequence length="652" mass="72973">MPDLTVLAALLITALPLFLWLPGWVPLLFTLLLGWRAWLAWQHRQLPSRVWLILGLLLPVLALWLTLRTLVGREGGVAFLLLLAAGKALETRDRRDWRVLLAIGFFLASTPLLFEQGPLAAAWLVLSLFMLTWAMVLLSGESARISPRLAAQALLLSFPVMLVLFVVMPRLPGPLWSMPSEDRRATTGLADSMSPGSVGRMIPSREPAFTAQFFGRQPQPAELYWRVMVFDQFDGLSWSGGFLPFSTPARLPVDRPLLRYDVVAEPYRGLLPQLEQAAELGEGVRLVPPQRLSRNDITNNSRLRYRASSYATDYYLEDLSPRLQQYYTRLPPGNPRSVAQGQLWARRYPQSAARLAAVRSWLTEQGLRYTLTPPQLQGDVVDGFLFGSRQGFCEHFASAFTVLARAAGLPARVVVGFQGGEYNAGSNFWLVRSSDAHAWSEVWLEGRWQRVDATALVAPQRSVQGIEQALPAAAPSMPVLGGRPPGWLRWFGQQWDAANFGWQRWVVGYDAVRQRDLFQRLGLDGVSIGTVLAVFAGGMLLVLGPLLAWLLWRPRRAANAQQAAWRQLLRRLQRAGIVARESDTASQLLAQAQGLAAEDLQQLQQLLALWQRWQYAPDASAAMGVQWRRLLRRFRPRHVARVAAKTKPPLAG</sequence>
<feature type="transmembrane region" description="Helical" evidence="1">
    <location>
        <begin position="120"/>
        <end position="138"/>
    </location>
</feature>
<dbReference type="Pfam" id="PF13559">
    <property type="entry name" value="DUF4129"/>
    <property type="match status" value="1"/>
</dbReference>
<keyword evidence="1" id="KW-0472">Membrane</keyword>
<dbReference type="Gene3D" id="3.10.620.30">
    <property type="match status" value="1"/>
</dbReference>
<dbReference type="InterPro" id="IPR025403">
    <property type="entry name" value="TgpA-like_C"/>
</dbReference>
<accession>A0ABV7TU40</accession>
<protein>
    <submittedName>
        <fullName evidence="3">TransglutaminaseTgpA domain-containing protein</fullName>
    </submittedName>
</protein>
<dbReference type="Pfam" id="PF11992">
    <property type="entry name" value="TgpA_N"/>
    <property type="match status" value="1"/>
</dbReference>
<evidence type="ECO:0000256" key="1">
    <source>
        <dbReference type="SAM" id="Phobius"/>
    </source>
</evidence>
<proteinExistence type="predicted"/>
<evidence type="ECO:0000259" key="2">
    <source>
        <dbReference type="SMART" id="SM00460"/>
    </source>
</evidence>
<feature type="transmembrane region" description="Helical" evidence="1">
    <location>
        <begin position="150"/>
        <end position="168"/>
    </location>
</feature>
<dbReference type="Proteomes" id="UP001595636">
    <property type="component" value="Unassembled WGS sequence"/>
</dbReference>
<dbReference type="PANTHER" id="PTHR42736">
    <property type="entry name" value="PROTEIN-GLUTAMINE GAMMA-GLUTAMYLTRANSFERASE"/>
    <property type="match status" value="1"/>
</dbReference>
<dbReference type="InterPro" id="IPR052901">
    <property type="entry name" value="Bact_TGase-like"/>
</dbReference>
<dbReference type="PANTHER" id="PTHR42736:SF1">
    <property type="entry name" value="PROTEIN-GLUTAMINE GAMMA-GLUTAMYLTRANSFERASE"/>
    <property type="match status" value="1"/>
</dbReference>
<keyword evidence="4" id="KW-1185">Reference proteome</keyword>
<comment type="caution">
    <text evidence="3">The sequence shown here is derived from an EMBL/GenBank/DDBJ whole genome shotgun (WGS) entry which is preliminary data.</text>
</comment>
<dbReference type="InterPro" id="IPR021878">
    <property type="entry name" value="TgpA_N"/>
</dbReference>
<feature type="transmembrane region" description="Helical" evidence="1">
    <location>
        <begin position="96"/>
        <end position="114"/>
    </location>
</feature>
<dbReference type="Pfam" id="PF01841">
    <property type="entry name" value="Transglut_core"/>
    <property type="match status" value="1"/>
</dbReference>
<gene>
    <name evidence="3" type="ORF">ACFOKJ_08855</name>
</gene>
<dbReference type="EMBL" id="JBHRYH010000018">
    <property type="protein sequence ID" value="MFC3626241.1"/>
    <property type="molecule type" value="Genomic_DNA"/>
</dbReference>
<dbReference type="InterPro" id="IPR038765">
    <property type="entry name" value="Papain-like_cys_pep_sf"/>
</dbReference>
<reference evidence="4" key="1">
    <citation type="journal article" date="2019" name="Int. J. Syst. Evol. Microbiol.">
        <title>The Global Catalogue of Microorganisms (GCM) 10K type strain sequencing project: providing services to taxonomists for standard genome sequencing and annotation.</title>
        <authorList>
            <consortium name="The Broad Institute Genomics Platform"/>
            <consortium name="The Broad Institute Genome Sequencing Center for Infectious Disease"/>
            <person name="Wu L."/>
            <person name="Ma J."/>
        </authorList>
    </citation>
    <scope>NUCLEOTIDE SEQUENCE [LARGE SCALE GENOMIC DNA]</scope>
    <source>
        <strain evidence="4">KCTC 42195</strain>
    </source>
</reference>
<dbReference type="InterPro" id="IPR002931">
    <property type="entry name" value="Transglutaminase-like"/>
</dbReference>
<keyword evidence="1" id="KW-0812">Transmembrane</keyword>